<accession>A0A1G7SQS1</accession>
<dbReference type="InterPro" id="IPR002575">
    <property type="entry name" value="Aminoglycoside_PTrfase"/>
</dbReference>
<name>A0A1G7SQS1_9PSEU</name>
<organism evidence="2 3">
    <name type="scientific">Lentzea fradiae</name>
    <dbReference type="NCBI Taxonomy" id="200378"/>
    <lineage>
        <taxon>Bacteria</taxon>
        <taxon>Bacillati</taxon>
        <taxon>Actinomycetota</taxon>
        <taxon>Actinomycetes</taxon>
        <taxon>Pseudonocardiales</taxon>
        <taxon>Pseudonocardiaceae</taxon>
        <taxon>Lentzea</taxon>
    </lineage>
</organism>
<dbReference type="AlphaFoldDB" id="A0A1G7SQS1"/>
<dbReference type="Pfam" id="PF01636">
    <property type="entry name" value="APH"/>
    <property type="match status" value="1"/>
</dbReference>
<dbReference type="EMBL" id="FNCC01000006">
    <property type="protein sequence ID" value="SDG25446.1"/>
    <property type="molecule type" value="Genomic_DNA"/>
</dbReference>
<dbReference type="OrthoDB" id="9797603at2"/>
<dbReference type="PANTHER" id="PTHR21310">
    <property type="entry name" value="AMINOGLYCOSIDE PHOSPHOTRANSFERASE-RELATED-RELATED"/>
    <property type="match status" value="1"/>
</dbReference>
<dbReference type="SUPFAM" id="SSF56112">
    <property type="entry name" value="Protein kinase-like (PK-like)"/>
    <property type="match status" value="1"/>
</dbReference>
<proteinExistence type="predicted"/>
<dbReference type="InterPro" id="IPR051678">
    <property type="entry name" value="AGP_Transferase"/>
</dbReference>
<dbReference type="GO" id="GO:0016740">
    <property type="term" value="F:transferase activity"/>
    <property type="evidence" value="ECO:0007669"/>
    <property type="project" value="UniProtKB-KW"/>
</dbReference>
<evidence type="ECO:0000313" key="3">
    <source>
        <dbReference type="Proteomes" id="UP000199623"/>
    </source>
</evidence>
<keyword evidence="2" id="KW-0808">Transferase</keyword>
<dbReference type="Gene3D" id="3.90.1200.10">
    <property type="match status" value="1"/>
</dbReference>
<keyword evidence="3" id="KW-1185">Reference proteome</keyword>
<protein>
    <submittedName>
        <fullName evidence="2">Phosphotransferase enzyme family protein</fullName>
    </submittedName>
</protein>
<evidence type="ECO:0000313" key="2">
    <source>
        <dbReference type="EMBL" id="SDG25446.1"/>
    </source>
</evidence>
<dbReference type="STRING" id="200378.SAMN05216553_106413"/>
<gene>
    <name evidence="2" type="ORF">SAMN05216553_106413</name>
</gene>
<reference evidence="3" key="1">
    <citation type="submission" date="2016-10" db="EMBL/GenBank/DDBJ databases">
        <authorList>
            <person name="Varghese N."/>
            <person name="Submissions S."/>
        </authorList>
    </citation>
    <scope>NUCLEOTIDE SEQUENCE [LARGE SCALE GENOMIC DNA]</scope>
    <source>
        <strain evidence="3">CGMCC 4.3506</strain>
    </source>
</reference>
<sequence>MTGERRTEKKTTGERAVGEMKTGELLRTPGAVLARSMCNDAVVLPGEWVARFPRRDLAEARRRTRALDRIGRLGLPFAVPEVVEDRLELPLGEAHVVLSYVSGEQAETASDDAVREVLDALASVEPDDELRALLDEPLRRAGGAQVAETITELVFPLLSEDERGQAAEVLRRFADLPRVAGFVHGDLAPVNLRWHGGRVTGVIDWDFACVGDPALDAAAFAHYGWPLVGRVRPELYERARTHAAMFPLTGAVAALRQDQDPERFLAWFRRRCAVREHPPSS</sequence>
<dbReference type="InterPro" id="IPR011009">
    <property type="entry name" value="Kinase-like_dom_sf"/>
</dbReference>
<feature type="domain" description="Aminoglycoside phosphotransferase" evidence="1">
    <location>
        <begin position="46"/>
        <end position="236"/>
    </location>
</feature>
<dbReference type="Proteomes" id="UP000199623">
    <property type="component" value="Unassembled WGS sequence"/>
</dbReference>
<evidence type="ECO:0000259" key="1">
    <source>
        <dbReference type="Pfam" id="PF01636"/>
    </source>
</evidence>